<dbReference type="AlphaFoldDB" id="A0A2P2PDL8"/>
<proteinExistence type="predicted"/>
<evidence type="ECO:0000313" key="1">
    <source>
        <dbReference type="EMBL" id="MBX52815.1"/>
    </source>
</evidence>
<organism evidence="1">
    <name type="scientific">Rhizophora mucronata</name>
    <name type="common">Asiatic mangrove</name>
    <dbReference type="NCBI Taxonomy" id="61149"/>
    <lineage>
        <taxon>Eukaryota</taxon>
        <taxon>Viridiplantae</taxon>
        <taxon>Streptophyta</taxon>
        <taxon>Embryophyta</taxon>
        <taxon>Tracheophyta</taxon>
        <taxon>Spermatophyta</taxon>
        <taxon>Magnoliopsida</taxon>
        <taxon>eudicotyledons</taxon>
        <taxon>Gunneridae</taxon>
        <taxon>Pentapetalae</taxon>
        <taxon>rosids</taxon>
        <taxon>fabids</taxon>
        <taxon>Malpighiales</taxon>
        <taxon>Rhizophoraceae</taxon>
        <taxon>Rhizophora</taxon>
    </lineage>
</organism>
<dbReference type="EMBL" id="GGEC01072331">
    <property type="protein sequence ID" value="MBX52815.1"/>
    <property type="molecule type" value="Transcribed_RNA"/>
</dbReference>
<reference evidence="1" key="1">
    <citation type="submission" date="2018-02" db="EMBL/GenBank/DDBJ databases">
        <title>Rhizophora mucronata_Transcriptome.</title>
        <authorList>
            <person name="Meera S.P."/>
            <person name="Sreeshan A."/>
            <person name="Augustine A."/>
        </authorList>
    </citation>
    <scope>NUCLEOTIDE SEQUENCE</scope>
    <source>
        <tissue evidence="1">Leaf</tissue>
    </source>
</reference>
<name>A0A2P2PDL8_RHIMU</name>
<accession>A0A2P2PDL8</accession>
<sequence length="24" mass="2767">MLFTGTSCPIFLSFCKMFLPLPSW</sequence>
<protein>
    <submittedName>
        <fullName evidence="1">Uncharacterized protein</fullName>
    </submittedName>
</protein>